<dbReference type="EMBL" id="AM446545">
    <property type="protein sequence ID" value="CAN74158.1"/>
    <property type="molecule type" value="Genomic_DNA"/>
</dbReference>
<reference evidence="1" key="1">
    <citation type="journal article" date="2007" name="PLoS ONE">
        <title>The first genome sequence of an elite grapevine cultivar (Pinot noir Vitis vinifera L.): coping with a highly heterozygous genome.</title>
        <authorList>
            <person name="Velasco R."/>
            <person name="Zharkikh A."/>
            <person name="Troggio M."/>
            <person name="Cartwright D.A."/>
            <person name="Cestaro A."/>
            <person name="Pruss D."/>
            <person name="Pindo M."/>
            <person name="FitzGerald L.M."/>
            <person name="Vezzulli S."/>
            <person name="Reid J."/>
            <person name="Malacarne G."/>
            <person name="Iliev D."/>
            <person name="Coppola G."/>
            <person name="Wardell B."/>
            <person name="Micheletti D."/>
            <person name="Macalma T."/>
            <person name="Facci M."/>
            <person name="Mitchell J.T."/>
            <person name="Perazzolli M."/>
            <person name="Eldredge G."/>
            <person name="Gatto P."/>
            <person name="Oyzerski R."/>
            <person name="Moretto M."/>
            <person name="Gutin N."/>
            <person name="Stefanini M."/>
            <person name="Chen Y."/>
            <person name="Segala C."/>
            <person name="Davenport C."/>
            <person name="Dematte L."/>
            <person name="Mraz A."/>
            <person name="Battilana J."/>
            <person name="Stormo K."/>
            <person name="Costa F."/>
            <person name="Tao Q."/>
            <person name="Si-Ammour A."/>
            <person name="Harkins T."/>
            <person name="Lackey A."/>
            <person name="Perbost C."/>
            <person name="Taillon B."/>
            <person name="Stella A."/>
            <person name="Solovyev V."/>
            <person name="Fawcett J.A."/>
            <person name="Sterck L."/>
            <person name="Vandepoele K."/>
            <person name="Grando S.M."/>
            <person name="Toppo S."/>
            <person name="Moser C."/>
            <person name="Lanchbury J."/>
            <person name="Bogden R."/>
            <person name="Skolnick M."/>
            <person name="Sgaramella V."/>
            <person name="Bhatnagar S.K."/>
            <person name="Fontana P."/>
            <person name="Gutin A."/>
            <person name="Van de Peer Y."/>
            <person name="Salamini F."/>
            <person name="Viola R."/>
        </authorList>
    </citation>
    <scope>NUCLEOTIDE SEQUENCE</scope>
</reference>
<dbReference type="AlphaFoldDB" id="A5B4R6"/>
<accession>A5B4R6</accession>
<organism evidence="1">
    <name type="scientific">Vitis vinifera</name>
    <name type="common">Grape</name>
    <dbReference type="NCBI Taxonomy" id="29760"/>
    <lineage>
        <taxon>Eukaryota</taxon>
        <taxon>Viridiplantae</taxon>
        <taxon>Streptophyta</taxon>
        <taxon>Embryophyta</taxon>
        <taxon>Tracheophyta</taxon>
        <taxon>Spermatophyta</taxon>
        <taxon>Magnoliopsida</taxon>
        <taxon>eudicotyledons</taxon>
        <taxon>Gunneridae</taxon>
        <taxon>Pentapetalae</taxon>
        <taxon>rosids</taxon>
        <taxon>Vitales</taxon>
        <taxon>Vitaceae</taxon>
        <taxon>Viteae</taxon>
        <taxon>Vitis</taxon>
    </lineage>
</organism>
<gene>
    <name evidence="1" type="ORF">VITISV_018403</name>
</gene>
<evidence type="ECO:0000313" key="1">
    <source>
        <dbReference type="EMBL" id="CAN74158.1"/>
    </source>
</evidence>
<proteinExistence type="predicted"/>
<name>A5B4R6_VITVI</name>
<sequence>MAKASTEDDMAEAIVILFFSCALFVFTGTMGDFQEPSVSTSLDKDLVALVPKPNTSDHAYVTEALGVLLHIFF</sequence>
<protein>
    <submittedName>
        <fullName evidence="1">Uncharacterized protein</fullName>
    </submittedName>
</protein>